<dbReference type="InterPro" id="IPR017853">
    <property type="entry name" value="GH"/>
</dbReference>
<dbReference type="GO" id="GO:0004558">
    <property type="term" value="F:alpha-1,4-glucosidase activity"/>
    <property type="evidence" value="ECO:0007669"/>
    <property type="project" value="UniProtKB-EC"/>
</dbReference>
<organism evidence="4 5">
    <name type="scientific">Reinekea marina</name>
    <dbReference type="NCBI Taxonomy" id="1310421"/>
    <lineage>
        <taxon>Bacteria</taxon>
        <taxon>Pseudomonadati</taxon>
        <taxon>Pseudomonadota</taxon>
        <taxon>Gammaproteobacteria</taxon>
        <taxon>Oceanospirillales</taxon>
        <taxon>Saccharospirillaceae</taxon>
        <taxon>Reinekea</taxon>
    </lineage>
</organism>
<dbReference type="Proteomes" id="UP001595710">
    <property type="component" value="Unassembled WGS sequence"/>
</dbReference>
<reference evidence="5" key="1">
    <citation type="journal article" date="2019" name="Int. J. Syst. Evol. Microbiol.">
        <title>The Global Catalogue of Microorganisms (GCM) 10K type strain sequencing project: providing services to taxonomists for standard genome sequencing and annotation.</title>
        <authorList>
            <consortium name="The Broad Institute Genomics Platform"/>
            <consortium name="The Broad Institute Genome Sequencing Center for Infectious Disease"/>
            <person name="Wu L."/>
            <person name="Ma J."/>
        </authorList>
    </citation>
    <scope>NUCLEOTIDE SEQUENCE [LARGE SCALE GENOMIC DNA]</scope>
    <source>
        <strain evidence="5">CECT 8288</strain>
    </source>
</reference>
<dbReference type="InterPro" id="IPR004185">
    <property type="entry name" value="Glyco_hydro_13_lg-like_dom"/>
</dbReference>
<name>A0ABV7WRF2_9GAMM</name>
<dbReference type="InterPro" id="IPR013780">
    <property type="entry name" value="Glyco_hydro_b"/>
</dbReference>
<dbReference type="Pfam" id="PF00128">
    <property type="entry name" value="Alpha-amylase"/>
    <property type="match status" value="1"/>
</dbReference>
<dbReference type="SUPFAM" id="SSF51445">
    <property type="entry name" value="(Trans)glycosidases"/>
    <property type="match status" value="1"/>
</dbReference>
<dbReference type="PANTHER" id="PTHR10357:SF210">
    <property type="entry name" value="MALTODEXTRIN GLUCOSIDASE"/>
    <property type="match status" value="1"/>
</dbReference>
<dbReference type="CDD" id="cd02857">
    <property type="entry name" value="E_set_CDase_PDE_N"/>
    <property type="match status" value="1"/>
</dbReference>
<evidence type="ECO:0000313" key="4">
    <source>
        <dbReference type="EMBL" id="MFC3700603.1"/>
    </source>
</evidence>
<evidence type="ECO:0000313" key="5">
    <source>
        <dbReference type="Proteomes" id="UP001595710"/>
    </source>
</evidence>
<dbReference type="CDD" id="cd11338">
    <property type="entry name" value="AmyAc_CMD"/>
    <property type="match status" value="1"/>
</dbReference>
<dbReference type="EC" id="3.2.1.20" evidence="4"/>
<keyword evidence="2 4" id="KW-0326">Glycosidase</keyword>
<dbReference type="InterPro" id="IPR017069">
    <property type="entry name" value="MalZ"/>
</dbReference>
<dbReference type="NCBIfam" id="NF008051">
    <property type="entry name" value="PRK10785.1"/>
    <property type="match status" value="1"/>
</dbReference>
<keyword evidence="1 4" id="KW-0378">Hydrolase</keyword>
<dbReference type="Gene3D" id="3.20.20.80">
    <property type="entry name" value="Glycosidases"/>
    <property type="match status" value="1"/>
</dbReference>
<dbReference type="RefSeq" id="WP_290281191.1">
    <property type="nucleotide sequence ID" value="NZ_JAUFQI010000001.1"/>
</dbReference>
<proteinExistence type="predicted"/>
<dbReference type="PIRSF" id="PIRSF036918">
    <property type="entry name" value="Maltodextrin_glucosidase"/>
    <property type="match status" value="1"/>
</dbReference>
<dbReference type="EMBL" id="JBHRYN010000006">
    <property type="protein sequence ID" value="MFC3700603.1"/>
    <property type="molecule type" value="Genomic_DNA"/>
</dbReference>
<evidence type="ECO:0000256" key="2">
    <source>
        <dbReference type="ARBA" id="ARBA00023295"/>
    </source>
</evidence>
<dbReference type="PANTHER" id="PTHR10357">
    <property type="entry name" value="ALPHA-AMYLASE FAMILY MEMBER"/>
    <property type="match status" value="1"/>
</dbReference>
<accession>A0ABV7WRF2</accession>
<dbReference type="Gene3D" id="2.60.40.1180">
    <property type="entry name" value="Golgi alpha-mannosidase II"/>
    <property type="match status" value="1"/>
</dbReference>
<comment type="caution">
    <text evidence="4">The sequence shown here is derived from an EMBL/GenBank/DDBJ whole genome shotgun (WGS) entry which is preliminary data.</text>
</comment>
<protein>
    <submittedName>
        <fullName evidence="4">Maltodextrin glucosidase</fullName>
        <ecNumber evidence="4">3.2.1.20</ecNumber>
    </submittedName>
</protein>
<feature type="domain" description="Glycosyl hydrolase family 13 catalytic" evidence="3">
    <location>
        <begin position="125"/>
        <end position="511"/>
    </location>
</feature>
<evidence type="ECO:0000256" key="1">
    <source>
        <dbReference type="ARBA" id="ARBA00022801"/>
    </source>
</evidence>
<evidence type="ECO:0000259" key="3">
    <source>
        <dbReference type="SMART" id="SM00642"/>
    </source>
</evidence>
<dbReference type="InterPro" id="IPR014756">
    <property type="entry name" value="Ig_E-set"/>
</dbReference>
<keyword evidence="5" id="KW-1185">Reference proteome</keyword>
<dbReference type="SUPFAM" id="SSF51011">
    <property type="entry name" value="Glycosyl hydrolase domain"/>
    <property type="match status" value="1"/>
</dbReference>
<sequence length="600" mass="68485">MNNIAFHEAIPGYFEDLGSELWLKLAIFGDQPAKVSVRIEPDNEEFLIPMNRVSEKAGWVHYEAKVVKSEHIDLTLYLFKLVWEKDSQWLSAVGLEPHMPINAHMFRYTHDRRLPTWSCSQVFYQIFPDRFANGDPSITPTSGEYKYLGEQDIVVKQWDDLPSSETGGFEFFGGDLPGIESKLSYLNDTLGVTALYLNPVFSSQSNHKYDTTDYYNVDKQFGGNDALESLISSMKSRDMPIVLDAVINHTSLAHPWVESAKNGHEVDKTRFVWSDEGYIWSWKGHHSLPVLDFGCEQNVTDFITGEDSVIRKWMQPPYAIDGWRMDVVHMLGEGKGARNNDKHLRTLRETVKHENEHAMLLGEHFFEATDWLQGDQEDCAMNYFGFAHPIRAFLANLDISGDPVSITALETTKWMRQARARVSFSHQLMQFNQLDSHDTPRFLTMLNGNKARMKMAISILMSYIGVPCLYYATEIGMEGGADPDCRRTFPWDESQWDENIFTHTQHWINIRKTYPALQTGALVDVYADQDCFVYARVLGEQTVLVAVNRGEAKDQPMHLNFPNQKGSWKALDANTNPSVTHGEAIVSMPAESVQAWVLEK</sequence>
<dbReference type="InterPro" id="IPR006047">
    <property type="entry name" value="GH13_cat_dom"/>
</dbReference>
<gene>
    <name evidence="4" type="primary">malZ</name>
    <name evidence="4" type="ORF">ACFOND_03045</name>
</gene>
<dbReference type="SUPFAM" id="SSF81296">
    <property type="entry name" value="E set domains"/>
    <property type="match status" value="1"/>
</dbReference>
<dbReference type="SMART" id="SM00642">
    <property type="entry name" value="Aamy"/>
    <property type="match status" value="1"/>
</dbReference>